<dbReference type="Pfam" id="PF13577">
    <property type="entry name" value="SnoaL_4"/>
    <property type="match status" value="1"/>
</dbReference>
<dbReference type="SUPFAM" id="SSF54427">
    <property type="entry name" value="NTF2-like"/>
    <property type="match status" value="1"/>
</dbReference>
<dbReference type="Gene3D" id="3.10.450.50">
    <property type="match status" value="1"/>
</dbReference>
<dbReference type="STRING" id="675864.SAMN04489747_1005"/>
<dbReference type="OrthoDB" id="9180262at2"/>
<keyword evidence="3" id="KW-1185">Reference proteome</keyword>
<feature type="domain" description="SnoaL-like" evidence="1">
    <location>
        <begin position="3"/>
        <end position="120"/>
    </location>
</feature>
<dbReference type="RefSeq" id="WP_157676982.1">
    <property type="nucleotide sequence ID" value="NZ_LT629688.1"/>
</dbReference>
<organism evidence="2 3">
    <name type="scientific">Auraticoccus monumenti</name>
    <dbReference type="NCBI Taxonomy" id="675864"/>
    <lineage>
        <taxon>Bacteria</taxon>
        <taxon>Bacillati</taxon>
        <taxon>Actinomycetota</taxon>
        <taxon>Actinomycetes</taxon>
        <taxon>Propionibacteriales</taxon>
        <taxon>Propionibacteriaceae</taxon>
        <taxon>Auraticoccus</taxon>
    </lineage>
</organism>
<dbReference type="EMBL" id="LT629688">
    <property type="protein sequence ID" value="SDD46736.1"/>
    <property type="molecule type" value="Genomic_DNA"/>
</dbReference>
<evidence type="ECO:0000313" key="3">
    <source>
        <dbReference type="Proteomes" id="UP000198546"/>
    </source>
</evidence>
<dbReference type="Proteomes" id="UP000198546">
    <property type="component" value="Chromosome i"/>
</dbReference>
<reference evidence="2 3" key="1">
    <citation type="submission" date="2016-10" db="EMBL/GenBank/DDBJ databases">
        <authorList>
            <person name="de Groot N.N."/>
        </authorList>
    </citation>
    <scope>NUCLEOTIDE SEQUENCE [LARGE SCALE GENOMIC DNA]</scope>
    <source>
        <strain evidence="2 3">MON 2.2</strain>
    </source>
</reference>
<name>A0A1G6V1A5_9ACTN</name>
<dbReference type="AlphaFoldDB" id="A0A1G6V1A5"/>
<sequence>MDTEDRWAITETLSRVGHVFDDGRLDEIDTVFTADLVYDMSAVGMPVINGIEAARELAEQLGAHGPIAHYVSNVVIVSEDGDEVAVDSKGLMLMADRTLNGVVHHDVLRRDPAGWRIARRVIVPQGTAVPA</sequence>
<evidence type="ECO:0000259" key="1">
    <source>
        <dbReference type="Pfam" id="PF13577"/>
    </source>
</evidence>
<proteinExistence type="predicted"/>
<protein>
    <submittedName>
        <fullName evidence="2">SnoaL-like domain-containing protein</fullName>
    </submittedName>
</protein>
<dbReference type="InterPro" id="IPR037401">
    <property type="entry name" value="SnoaL-like"/>
</dbReference>
<evidence type="ECO:0000313" key="2">
    <source>
        <dbReference type="EMBL" id="SDD46736.1"/>
    </source>
</evidence>
<accession>A0A1G6V1A5</accession>
<gene>
    <name evidence="2" type="ORF">SAMN04489747_1005</name>
</gene>
<dbReference type="InterPro" id="IPR032710">
    <property type="entry name" value="NTF2-like_dom_sf"/>
</dbReference>